<reference evidence="2" key="1">
    <citation type="submission" date="2017-09" db="EMBL/GenBank/DDBJ databases">
        <title>Depth-based differentiation of microbial function through sediment-hosted aquifers and enrichment of novel symbionts in the deep terrestrial subsurface.</title>
        <authorList>
            <person name="Probst A.J."/>
            <person name="Ladd B."/>
            <person name="Jarett J.K."/>
            <person name="Geller-Mcgrath D.E."/>
            <person name="Sieber C.M.K."/>
            <person name="Emerson J.B."/>
            <person name="Anantharaman K."/>
            <person name="Thomas B.C."/>
            <person name="Malmstrom R."/>
            <person name="Stieglmeier M."/>
            <person name="Klingl A."/>
            <person name="Woyke T."/>
            <person name="Ryan C.M."/>
            <person name="Banfield J.F."/>
        </authorList>
    </citation>
    <scope>NUCLEOTIDE SEQUENCE [LARGE SCALE GENOMIC DNA]</scope>
</reference>
<protein>
    <submittedName>
        <fullName evidence="1">Uncharacterized protein</fullName>
    </submittedName>
</protein>
<proteinExistence type="predicted"/>
<accession>A0A2H0YR38</accession>
<organism evidence="1 2">
    <name type="scientific">Candidatus Kerfeldbacteria bacterium CG08_land_8_20_14_0_20_43_14</name>
    <dbReference type="NCBI Taxonomy" id="2014246"/>
    <lineage>
        <taxon>Bacteria</taxon>
        <taxon>Candidatus Kerfeldiibacteriota</taxon>
    </lineage>
</organism>
<gene>
    <name evidence="1" type="ORF">COT26_01740</name>
</gene>
<evidence type="ECO:0000313" key="2">
    <source>
        <dbReference type="Proteomes" id="UP000236845"/>
    </source>
</evidence>
<dbReference type="EMBL" id="PEXW01000037">
    <property type="protein sequence ID" value="PIS40739.1"/>
    <property type="molecule type" value="Genomic_DNA"/>
</dbReference>
<comment type="caution">
    <text evidence="1">The sequence shown here is derived from an EMBL/GenBank/DDBJ whole genome shotgun (WGS) entry which is preliminary data.</text>
</comment>
<sequence>MKTIFSKKTKKARQLALVLVSILALVLPFAMPRATNAATMTVLRLYLNRQQADITTGVQFELFFTPATNVSGGSGVNKVIFYFPTAAEHNTKWCRTVGTGDLVITGITDPTGGSESATVLPGTTKTGACTQTPDTFTISGVDDLTAGTKYGVRVAMASSTVIGTTSSAANNIQVSVKTNNGTSDIDTGTLATSIIASDQVAVTAAVTPTLSVLLSGNTAALGILAAATVNQAGITSQIGTNASGGYISMVKYDDTLTSGTDTIADTAGGTIAAGTAEYGASSSQAGNTIAQWSPTACSNTATTSNATALTTVFQAFAASATPTASETTTLCFLASITAASAAGSYHSNATVVTTARF</sequence>
<evidence type="ECO:0000313" key="1">
    <source>
        <dbReference type="EMBL" id="PIS40739.1"/>
    </source>
</evidence>
<dbReference type="AlphaFoldDB" id="A0A2H0YR38"/>
<dbReference type="Proteomes" id="UP000236845">
    <property type="component" value="Unassembled WGS sequence"/>
</dbReference>
<name>A0A2H0YR38_9BACT</name>